<dbReference type="KEGG" id="hhw:NCTC503_02318"/>
<evidence type="ECO:0000313" key="2">
    <source>
        <dbReference type="Proteomes" id="UP000308489"/>
    </source>
</evidence>
<evidence type="ECO:0000313" key="1">
    <source>
        <dbReference type="EMBL" id="VTQ94414.1"/>
    </source>
</evidence>
<name>A0A4U9RQ39_HATHI</name>
<dbReference type="EMBL" id="LR590481">
    <property type="protein sequence ID" value="VTQ94414.1"/>
    <property type="molecule type" value="Genomic_DNA"/>
</dbReference>
<dbReference type="RefSeq" id="WP_138210855.1">
    <property type="nucleotide sequence ID" value="NZ_CBCRUQ010000002.1"/>
</dbReference>
<dbReference type="AlphaFoldDB" id="A0A4U9RQ39"/>
<proteinExistence type="predicted"/>
<keyword evidence="2" id="KW-1185">Reference proteome</keyword>
<accession>A0A4U9RQ39</accession>
<dbReference type="Proteomes" id="UP000308489">
    <property type="component" value="Chromosome 1"/>
</dbReference>
<sequence length="137" mass="16531">MTLDKKEVLNLFWKSGEGIEFKIGELCRKSGKYYFKYEVESVKEALEQGFELLPSFPRLDSEYFREELFRIFVERIPNKNRKEYNNNLTENDEFIALKETKGVMTKDSLFFKEFYYSENQELDEEDKLLETDKKNNN</sequence>
<protein>
    <submittedName>
        <fullName evidence="1">Hiran domain family</fullName>
    </submittedName>
</protein>
<gene>
    <name evidence="1" type="ORF">NCTC503_02318</name>
</gene>
<dbReference type="OrthoDB" id="46144at2"/>
<organism evidence="1 2">
    <name type="scientific">Hathewaya histolytica</name>
    <name type="common">Clostridium histolyticum</name>
    <dbReference type="NCBI Taxonomy" id="1498"/>
    <lineage>
        <taxon>Bacteria</taxon>
        <taxon>Bacillati</taxon>
        <taxon>Bacillota</taxon>
        <taxon>Clostridia</taxon>
        <taxon>Eubacteriales</taxon>
        <taxon>Clostridiaceae</taxon>
        <taxon>Hathewaya</taxon>
    </lineage>
</organism>
<reference evidence="1 2" key="1">
    <citation type="submission" date="2019-05" db="EMBL/GenBank/DDBJ databases">
        <authorList>
            <consortium name="Pathogen Informatics"/>
        </authorList>
    </citation>
    <scope>NUCLEOTIDE SEQUENCE [LARGE SCALE GENOMIC DNA]</scope>
    <source>
        <strain evidence="1 2">NCTC503</strain>
    </source>
</reference>